<name>A8A9U4_IGNH4</name>
<gene>
    <name evidence="1" type="ordered locus">Igni_0514</name>
</gene>
<accession>A8A9U4</accession>
<dbReference type="EMBL" id="CP000816">
    <property type="protein sequence ID" value="ABU81696.1"/>
    <property type="molecule type" value="Genomic_DNA"/>
</dbReference>
<dbReference type="HOGENOM" id="CLU_975240_0_0_2"/>
<dbReference type="STRING" id="453591.Igni_0514"/>
<dbReference type="AlphaFoldDB" id="A8A9U4"/>
<keyword evidence="2" id="KW-1185">Reference proteome</keyword>
<dbReference type="InterPro" id="IPR011047">
    <property type="entry name" value="Quinoprotein_ADH-like_sf"/>
</dbReference>
<dbReference type="KEGG" id="iho:Igni_0514"/>
<evidence type="ECO:0000313" key="2">
    <source>
        <dbReference type="Proteomes" id="UP000000262"/>
    </source>
</evidence>
<dbReference type="SUPFAM" id="SSF50998">
    <property type="entry name" value="Quinoprotein alcohol dehydrogenase-like"/>
    <property type="match status" value="1"/>
</dbReference>
<proteinExistence type="predicted"/>
<reference evidence="1 2" key="1">
    <citation type="journal article" date="2008" name="Genome Biol.">
        <title>A genomic analysis of the archaeal system Ignicoccus hospitalis-Nanoarchaeum equitans.</title>
        <authorList>
            <person name="Podar M."/>
            <person name="Anderson I."/>
            <person name="Makarova K.S."/>
            <person name="Elkins J.G."/>
            <person name="Ivanova N."/>
            <person name="Wall M.A."/>
            <person name="Lykidis A."/>
            <person name="Mavromatis K."/>
            <person name="Sun H."/>
            <person name="Hudson M.E."/>
            <person name="Chen W."/>
            <person name="Deciu C."/>
            <person name="Hutchison D."/>
            <person name="Eads J.R."/>
            <person name="Anderson A."/>
            <person name="Fernandes F."/>
            <person name="Szeto E."/>
            <person name="Lapidus A."/>
            <person name="Kyrpides N.C."/>
            <person name="Saier M.H.Jr."/>
            <person name="Richardson P.M."/>
            <person name="Rachel R."/>
            <person name="Huber H."/>
            <person name="Eisen J.A."/>
            <person name="Koonin E.V."/>
            <person name="Keller M."/>
            <person name="Stetter K.O."/>
        </authorList>
    </citation>
    <scope>NUCLEOTIDE SEQUENCE [LARGE SCALE GENOMIC DNA]</scope>
    <source>
        <strain evidence="2">KIN4/I / DSM 18386 / JCM 14125</strain>
    </source>
</reference>
<organism evidence="1 2">
    <name type="scientific">Ignicoccus hospitalis (strain KIN4/I / DSM 18386 / JCM 14125)</name>
    <dbReference type="NCBI Taxonomy" id="453591"/>
    <lineage>
        <taxon>Archaea</taxon>
        <taxon>Thermoproteota</taxon>
        <taxon>Thermoprotei</taxon>
        <taxon>Desulfurococcales</taxon>
        <taxon>Desulfurococcaceae</taxon>
        <taxon>Ignicoccus</taxon>
    </lineage>
</organism>
<sequence length="285" mass="29834">MVYGAFFLIGLISSLAANGNLVAASQGPLLYLLNATSGLTVAQFDLGENVTCVTSIPGGFLVSTSAENLTHLVLVTNNTYYPIEDIVLGNESYPSVTGTSLDCAYYNGTAVVTVRDEEGLKAYFFKLNGTTATLVKEVNAPAPEVEGGEALLFFGDEGLYLYEGNAVRMITNVTVRDADYTGGIVFYVHNGTLNAFSVTGNVTVFVWTPEKGRACAVLALSPDKAIVGLRGTNMGLVLVENGATKVAVGVPEVYDVARGEGYVAAATAGGLGEGVATVPLEWFLK</sequence>
<protein>
    <submittedName>
        <fullName evidence="1">Uncharacterized protein</fullName>
    </submittedName>
</protein>
<dbReference type="Proteomes" id="UP000000262">
    <property type="component" value="Chromosome"/>
</dbReference>
<evidence type="ECO:0000313" key="1">
    <source>
        <dbReference type="EMBL" id="ABU81696.1"/>
    </source>
</evidence>